<dbReference type="InterPro" id="IPR011765">
    <property type="entry name" value="Pept_M16_N"/>
</dbReference>
<dbReference type="GO" id="GO:0008237">
    <property type="term" value="F:metallopeptidase activity"/>
    <property type="evidence" value="ECO:0007669"/>
    <property type="project" value="UniProtKB-KW"/>
</dbReference>
<evidence type="ECO:0000313" key="8">
    <source>
        <dbReference type="Proteomes" id="UP000442714"/>
    </source>
</evidence>
<dbReference type="AlphaFoldDB" id="A0A844ZP59"/>
<feature type="domain" description="Peptidase M16 C-terminal" evidence="6">
    <location>
        <begin position="207"/>
        <end position="384"/>
    </location>
</feature>
<dbReference type="PANTHER" id="PTHR11851:SF49">
    <property type="entry name" value="MITOCHONDRIAL-PROCESSING PEPTIDASE SUBUNIT ALPHA"/>
    <property type="match status" value="1"/>
</dbReference>
<evidence type="ECO:0000259" key="5">
    <source>
        <dbReference type="Pfam" id="PF00675"/>
    </source>
</evidence>
<accession>A0A844ZP59</accession>
<organism evidence="7 8">
    <name type="scientific">Pontixanthobacter aquaemixtae</name>
    <dbReference type="NCBI Taxonomy" id="1958940"/>
    <lineage>
        <taxon>Bacteria</taxon>
        <taxon>Pseudomonadati</taxon>
        <taxon>Pseudomonadota</taxon>
        <taxon>Alphaproteobacteria</taxon>
        <taxon>Sphingomonadales</taxon>
        <taxon>Erythrobacteraceae</taxon>
        <taxon>Pontixanthobacter</taxon>
    </lineage>
</organism>
<dbReference type="InterPro" id="IPR011249">
    <property type="entry name" value="Metalloenz_LuxS/M16"/>
</dbReference>
<feature type="domain" description="Peptidase M16 N-terminal" evidence="5">
    <location>
        <begin position="517"/>
        <end position="626"/>
    </location>
</feature>
<gene>
    <name evidence="7" type="ORF">GRI41_00735</name>
</gene>
<feature type="signal peptide" evidence="4">
    <location>
        <begin position="1"/>
        <end position="23"/>
    </location>
</feature>
<dbReference type="Gene3D" id="3.30.830.10">
    <property type="entry name" value="Metalloenzyme, LuxS/M16 peptidase-like"/>
    <property type="match status" value="4"/>
</dbReference>
<evidence type="ECO:0000259" key="6">
    <source>
        <dbReference type="Pfam" id="PF05193"/>
    </source>
</evidence>
<reference evidence="7 8" key="1">
    <citation type="submission" date="2019-12" db="EMBL/GenBank/DDBJ databases">
        <title>Genomic-based taxomic classification of the family Erythrobacteraceae.</title>
        <authorList>
            <person name="Xu L."/>
        </authorList>
    </citation>
    <scope>NUCLEOTIDE SEQUENCE [LARGE SCALE GENOMIC DNA]</scope>
    <source>
        <strain evidence="7 8">KCTC 52763</strain>
    </source>
</reference>
<feature type="region of interest" description="Disordered" evidence="3">
    <location>
        <begin position="459"/>
        <end position="499"/>
    </location>
</feature>
<dbReference type="EMBL" id="WTYX01000001">
    <property type="protein sequence ID" value="MXO89344.1"/>
    <property type="molecule type" value="Genomic_DNA"/>
</dbReference>
<name>A0A844ZP59_9SPHN</name>
<keyword evidence="2" id="KW-0378">Hydrolase</keyword>
<feature type="domain" description="Peptidase M16 N-terminal" evidence="5">
    <location>
        <begin position="52"/>
        <end position="167"/>
    </location>
</feature>
<dbReference type="Pfam" id="PF00675">
    <property type="entry name" value="Peptidase_M16"/>
    <property type="match status" value="2"/>
</dbReference>
<keyword evidence="2" id="KW-0645">Protease</keyword>
<evidence type="ECO:0000256" key="2">
    <source>
        <dbReference type="ARBA" id="ARBA00023049"/>
    </source>
</evidence>
<dbReference type="InterPro" id="IPR050361">
    <property type="entry name" value="MPP/UQCRC_Complex"/>
</dbReference>
<dbReference type="RefSeq" id="WP_160602757.1">
    <property type="nucleotide sequence ID" value="NZ_WTYX01000001.1"/>
</dbReference>
<feature type="compositionally biased region" description="Basic and acidic residues" evidence="3">
    <location>
        <begin position="478"/>
        <end position="488"/>
    </location>
</feature>
<dbReference type="GO" id="GO:0046872">
    <property type="term" value="F:metal ion binding"/>
    <property type="evidence" value="ECO:0007669"/>
    <property type="project" value="InterPro"/>
</dbReference>
<comment type="caution">
    <text evidence="7">The sequence shown here is derived from an EMBL/GenBank/DDBJ whole genome shotgun (WGS) entry which is preliminary data.</text>
</comment>
<protein>
    <submittedName>
        <fullName evidence="7">Insulinase family protein</fullName>
    </submittedName>
</protein>
<evidence type="ECO:0000256" key="4">
    <source>
        <dbReference type="SAM" id="SignalP"/>
    </source>
</evidence>
<comment type="similarity">
    <text evidence="1">Belongs to the peptidase M16 family.</text>
</comment>
<dbReference type="OrthoDB" id="9811314at2"/>
<evidence type="ECO:0000256" key="3">
    <source>
        <dbReference type="SAM" id="MobiDB-lite"/>
    </source>
</evidence>
<evidence type="ECO:0000256" key="1">
    <source>
        <dbReference type="ARBA" id="ARBA00007261"/>
    </source>
</evidence>
<keyword evidence="2" id="KW-0482">Metalloprotease</keyword>
<keyword evidence="8" id="KW-1185">Reference proteome</keyword>
<dbReference type="Proteomes" id="UP000442714">
    <property type="component" value="Unassembled WGS sequence"/>
</dbReference>
<keyword evidence="4" id="KW-0732">Signal</keyword>
<dbReference type="InterPro" id="IPR007863">
    <property type="entry name" value="Peptidase_M16_C"/>
</dbReference>
<feature type="domain" description="Peptidase M16 C-terminal" evidence="6">
    <location>
        <begin position="669"/>
        <end position="843"/>
    </location>
</feature>
<feature type="chain" id="PRO_5032904172" evidence="4">
    <location>
        <begin position="24"/>
        <end position="947"/>
    </location>
</feature>
<dbReference type="PANTHER" id="PTHR11851">
    <property type="entry name" value="METALLOPROTEASE"/>
    <property type="match status" value="1"/>
</dbReference>
<evidence type="ECO:0000313" key="7">
    <source>
        <dbReference type="EMBL" id="MXO89344.1"/>
    </source>
</evidence>
<proteinExistence type="inferred from homology"/>
<sequence length="947" mass="101850">MFRSILAAGTGLLALAAAQPAFADDHAAGETPAITAPEIEFTEWTLDNGLRVIAVQDDTTATVTTSMWYDIGSKLDPEGRTGFAHLFEHILSRKTENMPYNMIYGLTADIGGTRNASNSPDRTNYYEQVPAEYLEAMLWTHKERMALPVVDQDVFDKEREVVKEELRQRVLAPPYGRFQRFVLPENSFDVLPQRRPGIGSIEDLDSATLDDARAFFQAYYGPDTATLIVAGNFEMDQLRSLVDEYFAAIPRRENPVALDIPMREPERTEPRFVTATAPNVPLPLVGATWKVPGAAHPDIAALEVLDYIMSSGENSRLHQALIRTGKAVDVAEFVNPSEEGGFFAQFAIINRTADPDEVIAILEAERAKLLSEPVSAAELAEAKTEIFSSALRRRETARGRAFEIGEALVRTGQPEAADTRLQRISAVTAADIQRVARQYLKPEARVELRYIEGDDDRTAYTNPAPFPTFRTLPAATGEPRKVKPEGERQAPPGPGAKPAIEAPTIVETTLDNGIEVVATQTGNVPIATMTVLFPGGSASDPRAKAGIAEMAAALADKGTANLTSTEIAARLESLGARFSGTAATDGTYFSLTAPVATFRDAGEVMADIINSASYPEEEFARERKRAVDGLQISLKDPGDLARFVSLPVMYGDAPYGTIGGGTTQSLAAISPADLIAHREKYWHPARAKVIVSGGIAPDAATQLVGSLLGDWTVEAAPPEPVADPDGEALAPRTVVIDMPDAGQAAVIAGVRALSRSDEDYYSLMLANAVLGGGSSGRLFDEVRTKRALSYGAYSGFGSRAGESVLTASAQTKNETAAEVAQIFLDEFERLGTEPLPEDLLEKRRLYLGGSYSRSLETSSGFNGITAGLMLQGIEPAEASRLAEKLSAVRAEDASRVAADVVDPTQATIIIVGDSKQFIDKLRAMRPQVEVISADQLDLSSSVLKAAE</sequence>
<dbReference type="SUPFAM" id="SSF63411">
    <property type="entry name" value="LuxS/MPP-like metallohydrolase"/>
    <property type="match status" value="4"/>
</dbReference>
<dbReference type="Pfam" id="PF05193">
    <property type="entry name" value="Peptidase_M16_C"/>
    <property type="match status" value="2"/>
</dbReference>